<sequence length="254" mass="27663">MSLSSFMDEIRKIPPVTRFLGASTLAVSLPVMLQLVSPYSVLFVKRFVVENFQLWRMYTSFFYAGSGITFLFEFIMLSRNSLSLETGHYPGRSADYAWQLLIAAFAIIGLNIPLKSFLHFRPLLMSILYLTSCLTPTAMVSIMGLINIPNKYFPYALLGMDLVTGGTGAAASSLTGLIAGHAWWYLVHSDESGRPGRAYATAPAWLWRIVGDGPEVAGAARGGRVVGAATAAAREATQRTTGYNWGTGNRLGDS</sequence>
<keyword evidence="9" id="KW-1185">Reference proteome</keyword>
<evidence type="ECO:0000256" key="3">
    <source>
        <dbReference type="ARBA" id="ARBA00022692"/>
    </source>
</evidence>
<gene>
    <name evidence="8" type="ORF">BD410DRAFT_789143</name>
</gene>
<accession>A0A4Y7Q341</accession>
<keyword evidence="5 7" id="KW-1133">Transmembrane helix</keyword>
<organism evidence="8 9">
    <name type="scientific">Rickenella mellea</name>
    <dbReference type="NCBI Taxonomy" id="50990"/>
    <lineage>
        <taxon>Eukaryota</taxon>
        <taxon>Fungi</taxon>
        <taxon>Dikarya</taxon>
        <taxon>Basidiomycota</taxon>
        <taxon>Agaricomycotina</taxon>
        <taxon>Agaricomycetes</taxon>
        <taxon>Hymenochaetales</taxon>
        <taxon>Rickenellaceae</taxon>
        <taxon>Rickenella</taxon>
    </lineage>
</organism>
<dbReference type="InterPro" id="IPR035952">
    <property type="entry name" value="Rhomboid-like_sf"/>
</dbReference>
<dbReference type="VEuPathDB" id="FungiDB:BD410DRAFT_789143"/>
<evidence type="ECO:0000256" key="4">
    <source>
        <dbReference type="ARBA" id="ARBA00022824"/>
    </source>
</evidence>
<dbReference type="OrthoDB" id="1716531at2759"/>
<evidence type="ECO:0000256" key="2">
    <source>
        <dbReference type="ARBA" id="ARBA00008917"/>
    </source>
</evidence>
<comment type="similarity">
    <text evidence="2 7">Belongs to the derlin family.</text>
</comment>
<keyword evidence="6 7" id="KW-0472">Membrane</keyword>
<evidence type="ECO:0000256" key="5">
    <source>
        <dbReference type="ARBA" id="ARBA00022989"/>
    </source>
</evidence>
<dbReference type="STRING" id="50990.A0A4Y7Q341"/>
<evidence type="ECO:0000256" key="6">
    <source>
        <dbReference type="ARBA" id="ARBA00023136"/>
    </source>
</evidence>
<feature type="transmembrane region" description="Helical" evidence="7">
    <location>
        <begin position="96"/>
        <end position="114"/>
    </location>
</feature>
<keyword evidence="3 7" id="KW-0812">Transmembrane</keyword>
<feature type="transmembrane region" description="Helical" evidence="7">
    <location>
        <begin position="54"/>
        <end position="76"/>
    </location>
</feature>
<evidence type="ECO:0000256" key="1">
    <source>
        <dbReference type="ARBA" id="ARBA00004477"/>
    </source>
</evidence>
<dbReference type="EMBL" id="ML170177">
    <property type="protein sequence ID" value="TDL22063.1"/>
    <property type="molecule type" value="Genomic_DNA"/>
</dbReference>
<name>A0A4Y7Q341_9AGAM</name>
<dbReference type="SUPFAM" id="SSF144091">
    <property type="entry name" value="Rhomboid-like"/>
    <property type="match status" value="1"/>
</dbReference>
<evidence type="ECO:0000313" key="9">
    <source>
        <dbReference type="Proteomes" id="UP000294933"/>
    </source>
</evidence>
<dbReference type="Proteomes" id="UP000294933">
    <property type="component" value="Unassembled WGS sequence"/>
</dbReference>
<dbReference type="Pfam" id="PF04511">
    <property type="entry name" value="DER1"/>
    <property type="match status" value="1"/>
</dbReference>
<evidence type="ECO:0000256" key="7">
    <source>
        <dbReference type="RuleBase" id="RU363059"/>
    </source>
</evidence>
<feature type="transmembrane region" description="Helical" evidence="7">
    <location>
        <begin position="168"/>
        <end position="187"/>
    </location>
</feature>
<comment type="function">
    <text evidence="7">May be involved in the degradation of misfolded endoplasmic reticulum (ER) luminal proteins.</text>
</comment>
<dbReference type="GO" id="GO:0005789">
    <property type="term" value="C:endoplasmic reticulum membrane"/>
    <property type="evidence" value="ECO:0007669"/>
    <property type="project" value="UniProtKB-SubCell"/>
</dbReference>
<dbReference type="GO" id="GO:0006950">
    <property type="term" value="P:response to stress"/>
    <property type="evidence" value="ECO:0007669"/>
    <property type="project" value="UniProtKB-ARBA"/>
</dbReference>
<comment type="subcellular location">
    <subcellularLocation>
        <location evidence="1 7">Endoplasmic reticulum membrane</location>
        <topology evidence="1 7">Multi-pass membrane protein</topology>
    </subcellularLocation>
</comment>
<evidence type="ECO:0000313" key="8">
    <source>
        <dbReference type="EMBL" id="TDL22063.1"/>
    </source>
</evidence>
<protein>
    <recommendedName>
        <fullName evidence="7">Derlin</fullName>
    </recommendedName>
</protein>
<dbReference type="PANTHER" id="PTHR11009">
    <property type="entry name" value="DER1-LIKE PROTEIN, DERLIN"/>
    <property type="match status" value="1"/>
</dbReference>
<dbReference type="AlphaFoldDB" id="A0A4Y7Q341"/>
<proteinExistence type="inferred from homology"/>
<keyword evidence="4 7" id="KW-0256">Endoplasmic reticulum</keyword>
<feature type="transmembrane region" description="Helical" evidence="7">
    <location>
        <begin position="20"/>
        <end position="42"/>
    </location>
</feature>
<reference evidence="8 9" key="1">
    <citation type="submission" date="2018-06" db="EMBL/GenBank/DDBJ databases">
        <title>A transcriptomic atlas of mushroom development highlights an independent origin of complex multicellularity.</title>
        <authorList>
            <consortium name="DOE Joint Genome Institute"/>
            <person name="Krizsan K."/>
            <person name="Almasi E."/>
            <person name="Merenyi Z."/>
            <person name="Sahu N."/>
            <person name="Viragh M."/>
            <person name="Koszo T."/>
            <person name="Mondo S."/>
            <person name="Kiss B."/>
            <person name="Balint B."/>
            <person name="Kues U."/>
            <person name="Barry K."/>
            <person name="Hegedus J.C."/>
            <person name="Henrissat B."/>
            <person name="Johnson J."/>
            <person name="Lipzen A."/>
            <person name="Ohm R."/>
            <person name="Nagy I."/>
            <person name="Pangilinan J."/>
            <person name="Yan J."/>
            <person name="Xiong Y."/>
            <person name="Grigoriev I.V."/>
            <person name="Hibbett D.S."/>
            <person name="Nagy L.G."/>
        </authorList>
    </citation>
    <scope>NUCLEOTIDE SEQUENCE [LARGE SCALE GENOMIC DNA]</scope>
    <source>
        <strain evidence="8 9">SZMC22713</strain>
    </source>
</reference>
<dbReference type="InterPro" id="IPR007599">
    <property type="entry name" value="DER1"/>
</dbReference>
<feature type="transmembrane region" description="Helical" evidence="7">
    <location>
        <begin position="126"/>
        <end position="148"/>
    </location>
</feature>